<feature type="transmembrane region" description="Helical" evidence="1">
    <location>
        <begin position="541"/>
        <end position="561"/>
    </location>
</feature>
<feature type="transmembrane region" description="Helical" evidence="1">
    <location>
        <begin position="48"/>
        <end position="65"/>
    </location>
</feature>
<dbReference type="OMA" id="NTNFRED"/>
<reference evidence="3" key="2">
    <citation type="submission" date="2010-04" db="EMBL/GenBank/DDBJ databases">
        <authorList>
            <person name="Buell R."/>
            <person name="Hamilton J."/>
            <person name="Hostetler J."/>
        </authorList>
    </citation>
    <scope>NUCLEOTIDE SEQUENCE [LARGE SCALE GENOMIC DNA]</scope>
    <source>
        <strain evidence="3">DAOM:BR144</strain>
    </source>
</reference>
<reference evidence="2" key="3">
    <citation type="submission" date="2015-02" db="UniProtKB">
        <authorList>
            <consortium name="EnsemblProtists"/>
        </authorList>
    </citation>
    <scope>IDENTIFICATION</scope>
    <source>
        <strain evidence="2">DAOM BR144</strain>
    </source>
</reference>
<evidence type="ECO:0000313" key="3">
    <source>
        <dbReference type="Proteomes" id="UP000019132"/>
    </source>
</evidence>
<feature type="transmembrane region" description="Helical" evidence="1">
    <location>
        <begin position="77"/>
        <end position="97"/>
    </location>
</feature>
<dbReference type="Proteomes" id="UP000019132">
    <property type="component" value="Unassembled WGS sequence"/>
</dbReference>
<keyword evidence="1" id="KW-0472">Membrane</keyword>
<dbReference type="AlphaFoldDB" id="K3W9B0"/>
<proteinExistence type="predicted"/>
<dbReference type="EMBL" id="GL376626">
    <property type="status" value="NOT_ANNOTATED_CDS"/>
    <property type="molecule type" value="Genomic_DNA"/>
</dbReference>
<accession>K3W9B0</accession>
<keyword evidence="3" id="KW-1185">Reference proteome</keyword>
<dbReference type="eggNOG" id="ENOG502SKYB">
    <property type="taxonomic scope" value="Eukaryota"/>
</dbReference>
<protein>
    <submittedName>
        <fullName evidence="2">Uncharacterized protein</fullName>
    </submittedName>
</protein>
<evidence type="ECO:0000256" key="1">
    <source>
        <dbReference type="SAM" id="Phobius"/>
    </source>
</evidence>
<dbReference type="InParanoid" id="K3W9B0"/>
<dbReference type="VEuPathDB" id="FungiDB:PYU1_G001551"/>
<reference evidence="3" key="1">
    <citation type="journal article" date="2010" name="Genome Biol.">
        <title>Genome sequence of the necrotrophic plant pathogen Pythium ultimum reveals original pathogenicity mechanisms and effector repertoire.</title>
        <authorList>
            <person name="Levesque C.A."/>
            <person name="Brouwer H."/>
            <person name="Cano L."/>
            <person name="Hamilton J.P."/>
            <person name="Holt C."/>
            <person name="Huitema E."/>
            <person name="Raffaele S."/>
            <person name="Robideau G.P."/>
            <person name="Thines M."/>
            <person name="Win J."/>
            <person name="Zerillo M.M."/>
            <person name="Beakes G.W."/>
            <person name="Boore J.L."/>
            <person name="Busam D."/>
            <person name="Dumas B."/>
            <person name="Ferriera S."/>
            <person name="Fuerstenberg S.I."/>
            <person name="Gachon C.M."/>
            <person name="Gaulin E."/>
            <person name="Govers F."/>
            <person name="Grenville-Briggs L."/>
            <person name="Horner N."/>
            <person name="Hostetler J."/>
            <person name="Jiang R.H."/>
            <person name="Johnson J."/>
            <person name="Krajaejun T."/>
            <person name="Lin H."/>
            <person name="Meijer H.J."/>
            <person name="Moore B."/>
            <person name="Morris P."/>
            <person name="Phuntmart V."/>
            <person name="Puiu D."/>
            <person name="Shetty J."/>
            <person name="Stajich J.E."/>
            <person name="Tripathy S."/>
            <person name="Wawra S."/>
            <person name="van West P."/>
            <person name="Whitty B.R."/>
            <person name="Coutinho P.M."/>
            <person name="Henrissat B."/>
            <person name="Martin F."/>
            <person name="Thomas P.D."/>
            <person name="Tyler B.M."/>
            <person name="De Vries R.P."/>
            <person name="Kamoun S."/>
            <person name="Yandell M."/>
            <person name="Tisserat N."/>
            <person name="Buell C.R."/>
        </authorList>
    </citation>
    <scope>NUCLEOTIDE SEQUENCE</scope>
    <source>
        <strain evidence="3">DAOM:BR144</strain>
    </source>
</reference>
<dbReference type="HOGENOM" id="CLU_008100_0_1_1"/>
<name>K3W9B0_GLOUD</name>
<dbReference type="EnsemblProtists" id="PYU1_T001551">
    <property type="protein sequence ID" value="PYU1_T001551"/>
    <property type="gene ID" value="PYU1_G001551"/>
</dbReference>
<organism evidence="2 3">
    <name type="scientific">Globisporangium ultimum (strain ATCC 200006 / CBS 805.95 / DAOM BR144)</name>
    <name type="common">Pythium ultimum</name>
    <dbReference type="NCBI Taxonomy" id="431595"/>
    <lineage>
        <taxon>Eukaryota</taxon>
        <taxon>Sar</taxon>
        <taxon>Stramenopiles</taxon>
        <taxon>Oomycota</taxon>
        <taxon>Peronosporomycetes</taxon>
        <taxon>Pythiales</taxon>
        <taxon>Pythiaceae</taxon>
        <taxon>Globisporangium</taxon>
    </lineage>
</organism>
<evidence type="ECO:0000313" key="2">
    <source>
        <dbReference type="EnsemblProtists" id="PYU1_T001551"/>
    </source>
</evidence>
<keyword evidence="1" id="KW-1133">Transmembrane helix</keyword>
<keyword evidence="1" id="KW-0812">Transmembrane</keyword>
<sequence>MALCANGGITLETFDSTEKDSASQATLVSQYNSYSGYLVSALTQPIELFFPMVIAVAFLVFRTEFSLDRSTAWQSKYTVLIATMTAMYLLNTGFSAINVQVAPQSMRLFMSARDLTQASLDNDVDLVAYNGIQHMPFGLTSNKSLREETAKNLLTNTLLRNSFLPEEINPMSQCTGQPVSWMDSLARYGFPPRQWHSNAFREAITLNQSVKFVLQNSTDIKFVGGGTTRIGNAPRALPMGKHNALNLALHSLLIAPELLQLWNTSTGAGFMNTVTHDAIKELFLPADEVIVSSSTDSDGSRHDLYEIPLLNLFKSGPLSNNSTDEDLIKYVNKILLRVVSQAANVSATEVEVEFTRTNLTTDVTFDAITLEMPLHKNYLNGRMKYNSTQGRWSINNTLPSNQDGDSYYEMIRSDCSPSACVLPDTDEYSASGKTISIRPQVMALAACWNNKSREDPDVRIWHTINGSEDSYGLPHITCSNKSSTSMYIISVCKRIQGDEITSRSAQAGSNMTTIVSLKNARKCIRSRLLIDIKLSSPVSNAILTLFVAGILFGITIAIAICGSRRETAVQQALDAHNIAEALINERKFPPLLLTSTIEIAEVTKKSSLDGFRIERAVLAQEDGKRVVLDLDARDGLAVL</sequence>